<dbReference type="GO" id="GO:0046872">
    <property type="term" value="F:metal ion binding"/>
    <property type="evidence" value="ECO:0007669"/>
    <property type="project" value="UniProtKB-KW"/>
</dbReference>
<dbReference type="InterPro" id="IPR007666">
    <property type="entry name" value="ADP_PFK/GK"/>
</dbReference>
<dbReference type="GO" id="GO:0006006">
    <property type="term" value="P:glucose metabolic process"/>
    <property type="evidence" value="ECO:0007669"/>
    <property type="project" value="TreeGrafter"/>
</dbReference>
<feature type="region of interest" description="Disordered" evidence="6">
    <location>
        <begin position="92"/>
        <end position="118"/>
    </location>
</feature>
<feature type="repeat" description="TPR" evidence="5">
    <location>
        <begin position="253"/>
        <end position="286"/>
    </location>
</feature>
<dbReference type="GO" id="GO:0043843">
    <property type="term" value="F:ADP-specific glucokinase activity"/>
    <property type="evidence" value="ECO:0007669"/>
    <property type="project" value="TreeGrafter"/>
</dbReference>
<keyword evidence="2" id="KW-0479">Metal-binding</keyword>
<feature type="repeat" description="TPR" evidence="5">
    <location>
        <begin position="395"/>
        <end position="428"/>
    </location>
</feature>
<dbReference type="Pfam" id="PF13414">
    <property type="entry name" value="TPR_11"/>
    <property type="match status" value="1"/>
</dbReference>
<dbReference type="Proteomes" id="UP000483820">
    <property type="component" value="Chromosome II"/>
</dbReference>
<evidence type="ECO:0000256" key="2">
    <source>
        <dbReference type="ARBA" id="ARBA00022723"/>
    </source>
</evidence>
<dbReference type="PANTHER" id="PTHR21208:SF0">
    <property type="entry name" value="ADP-DEPENDENT GLUCOKINASE"/>
    <property type="match status" value="1"/>
</dbReference>
<evidence type="ECO:0000313" key="8">
    <source>
        <dbReference type="Proteomes" id="UP000483820"/>
    </source>
</evidence>
<feature type="repeat" description="TPR" evidence="5">
    <location>
        <begin position="361"/>
        <end position="394"/>
    </location>
</feature>
<dbReference type="RefSeq" id="XP_003116948.2">
    <property type="nucleotide sequence ID" value="XM_003116900.2"/>
</dbReference>
<dbReference type="EMBL" id="WUAV01000002">
    <property type="protein sequence ID" value="KAF1764932.1"/>
    <property type="molecule type" value="Genomic_DNA"/>
</dbReference>
<dbReference type="Gene3D" id="1.25.40.10">
    <property type="entry name" value="Tetratricopeptide repeat domain"/>
    <property type="match status" value="1"/>
</dbReference>
<feature type="compositionally biased region" description="Low complexity" evidence="6">
    <location>
        <begin position="100"/>
        <end position="113"/>
    </location>
</feature>
<sequence>MKGVVEGQCGQQNALVGLANTFGTSNQRVGPSNAASSLLPSSSLGEQMANEFLRQKANTMAPTSFSMKSMQNNLPQASGSSSMAGNWAQEFQPRQNQLASQWTQQFTSGQTSQGLESAWRQAMPLTSSTSSTAPQDSSMWSSEYLDTIDTSLQQSSGSSAWADDFLNQQDNAGMENTWKDSTQMFENRWEEIKREMEKEETMQNPANYIYQESNPYLSSSDALLEGDMLMRSGDIGNAMLAYEAAVQKDPQDARAWCKLGLAHAENEKDQLAMQAFNKCLQIDAGNKEALLALSVSQANEGMENEALHQLDKWMSSYLGSNTTQVTTTPPMYSSFLDNETFNRVEARFLDAARQQGATPDPDLQNALGVLYNLNRNFARAVDSLKLAISRNPGDARLWNRLGATMANGDRTAEAISAYREALKLYPTYVRARYNLGISCMQLSSYDEALKHFLSALELQKGGNEASSIWSTMRSAAIRTSNVPESLLRAVETRDLAAVKASLALICDKGYRVSSIKRAKTAYSLLGSLTVECEQIALGESTNCAPQQSVPKCTGLLEGCTGNTWLGGFHVYLLENTTQAAVLDPVCCSSPSVQIDSGSCINDQLNTGTHDFSHSIVADLVYRGWQCWHQYDRKRTLVDLLWKTEICPFSSSDFPVITRKTDCEECSCECGIEQCSNGASPVRVIHKKLLLPCACDCTCTFKCL</sequence>
<dbReference type="AlphaFoldDB" id="A0A6A5HFH4"/>
<dbReference type="PANTHER" id="PTHR21208">
    <property type="entry name" value="ADP-DEPENDENT GLUCOKINASE"/>
    <property type="match status" value="1"/>
</dbReference>
<evidence type="ECO:0000256" key="4">
    <source>
        <dbReference type="ARBA" id="ARBA00022842"/>
    </source>
</evidence>
<keyword evidence="3" id="KW-0418">Kinase</keyword>
<dbReference type="Pfam" id="PF13432">
    <property type="entry name" value="TPR_16"/>
    <property type="match status" value="1"/>
</dbReference>
<evidence type="ECO:0000256" key="6">
    <source>
        <dbReference type="SAM" id="MobiDB-lite"/>
    </source>
</evidence>
<organism evidence="7 8">
    <name type="scientific">Caenorhabditis remanei</name>
    <name type="common">Caenorhabditis vulgaris</name>
    <dbReference type="NCBI Taxonomy" id="31234"/>
    <lineage>
        <taxon>Eukaryota</taxon>
        <taxon>Metazoa</taxon>
        <taxon>Ecdysozoa</taxon>
        <taxon>Nematoda</taxon>
        <taxon>Chromadorea</taxon>
        <taxon>Rhabditida</taxon>
        <taxon>Rhabditina</taxon>
        <taxon>Rhabditomorpha</taxon>
        <taxon>Rhabditoidea</taxon>
        <taxon>Rhabditidae</taxon>
        <taxon>Peloderinae</taxon>
        <taxon>Caenorhabditis</taxon>
    </lineage>
</organism>
<feature type="repeat" description="TPR" evidence="5">
    <location>
        <begin position="429"/>
        <end position="462"/>
    </location>
</feature>
<dbReference type="KEGG" id="crq:GCK72_004883"/>
<dbReference type="PROSITE" id="PS50005">
    <property type="entry name" value="TPR"/>
    <property type="match status" value="4"/>
</dbReference>
<keyword evidence="1" id="KW-0808">Transferase</keyword>
<evidence type="ECO:0000313" key="7">
    <source>
        <dbReference type="EMBL" id="KAF1764932.1"/>
    </source>
</evidence>
<proteinExistence type="predicted"/>
<evidence type="ECO:0000256" key="3">
    <source>
        <dbReference type="ARBA" id="ARBA00022777"/>
    </source>
</evidence>
<name>A0A6A5HFH4_CAERE</name>
<comment type="caution">
    <text evidence="7">The sequence shown here is derived from an EMBL/GenBank/DDBJ whole genome shotgun (WGS) entry which is preliminary data.</text>
</comment>
<gene>
    <name evidence="7" type="ORF">GCK72_004883</name>
</gene>
<dbReference type="GeneID" id="9821511"/>
<evidence type="ECO:0000256" key="5">
    <source>
        <dbReference type="PROSITE-ProRule" id="PRU00339"/>
    </source>
</evidence>
<dbReference type="CTD" id="9821511"/>
<dbReference type="SUPFAM" id="SSF48452">
    <property type="entry name" value="TPR-like"/>
    <property type="match status" value="1"/>
</dbReference>
<dbReference type="InterPro" id="IPR011990">
    <property type="entry name" value="TPR-like_helical_dom_sf"/>
</dbReference>
<reference evidence="7 8" key="1">
    <citation type="submission" date="2019-12" db="EMBL/GenBank/DDBJ databases">
        <title>Chromosome-level assembly of the Caenorhabditis remanei genome.</title>
        <authorList>
            <person name="Teterina A.A."/>
            <person name="Willis J.H."/>
            <person name="Phillips P.C."/>
        </authorList>
    </citation>
    <scope>NUCLEOTIDE SEQUENCE [LARGE SCALE GENOMIC DNA]</scope>
    <source>
        <strain evidence="7 8">PX506</strain>
        <tissue evidence="7">Whole organism</tissue>
    </source>
</reference>
<dbReference type="InterPro" id="IPR019734">
    <property type="entry name" value="TPR_rpt"/>
</dbReference>
<evidence type="ECO:0000256" key="1">
    <source>
        <dbReference type="ARBA" id="ARBA00022679"/>
    </source>
</evidence>
<keyword evidence="4" id="KW-0460">Magnesium</keyword>
<dbReference type="FunFam" id="1.25.40.10:FF:001242">
    <property type="entry name" value="PeRoXisome assembly factor"/>
    <property type="match status" value="1"/>
</dbReference>
<keyword evidence="5" id="KW-0802">TPR repeat</keyword>
<accession>A0A6A5HFH4</accession>
<protein>
    <submittedName>
        <fullName evidence="7">Uncharacterized protein</fullName>
    </submittedName>
</protein>
<dbReference type="SMART" id="SM00028">
    <property type="entry name" value="TPR"/>
    <property type="match status" value="5"/>
</dbReference>
<dbReference type="GO" id="GO:0005783">
    <property type="term" value="C:endoplasmic reticulum"/>
    <property type="evidence" value="ECO:0007669"/>
    <property type="project" value="TreeGrafter"/>
</dbReference>